<dbReference type="OrthoDB" id="9766860at2"/>
<evidence type="ECO:0000256" key="8">
    <source>
        <dbReference type="SAM" id="Phobius"/>
    </source>
</evidence>
<evidence type="ECO:0000313" key="9">
    <source>
        <dbReference type="EMBL" id="SEA59930.1"/>
    </source>
</evidence>
<feature type="transmembrane region" description="Helical" evidence="8">
    <location>
        <begin position="53"/>
        <end position="78"/>
    </location>
</feature>
<reference evidence="10" key="1">
    <citation type="submission" date="2016-10" db="EMBL/GenBank/DDBJ databases">
        <authorList>
            <person name="Varghese N."/>
            <person name="Submissions S."/>
        </authorList>
    </citation>
    <scope>NUCLEOTIDE SEQUENCE [LARGE SCALE GENOMIC DNA]</scope>
    <source>
        <strain evidence="10">LMG 24000</strain>
    </source>
</reference>
<organism evidence="9 10">
    <name type="scientific">Paraburkholderia sartisoli</name>
    <dbReference type="NCBI Taxonomy" id="83784"/>
    <lineage>
        <taxon>Bacteria</taxon>
        <taxon>Pseudomonadati</taxon>
        <taxon>Pseudomonadota</taxon>
        <taxon>Betaproteobacteria</taxon>
        <taxon>Burkholderiales</taxon>
        <taxon>Burkholderiaceae</taxon>
        <taxon>Paraburkholderia</taxon>
    </lineage>
</organism>
<sequence>MSDDTPRNLIGPDGPPGRDRIPDNPDNAEGPDRALPGRDMPELGQHGGGRPRAWWLTPLAIVALVVVGAVWTVHGFLARHDAAARARRDAALDQPVQGRIFGDEPALAAGMPVSVAHPASAPVGQGTPASAAAPTRSPVNSARVPAVRSYYDAPLLATGGPGSSGTQDGAMAGAPQGGAGTPAPAFASGSVATPNADRGQAGSPLGQALTPTLTPRVTAGLLGNRSLILAQGAKIDCVGDTAFDSTEAGISTCTVTRNVYSDDGRVVLIERGSQINSEYRSRLSPGQTRVFVLSARIRTPHGVTAEIDSPAADALGRIGVGGYVNNHWGERIGAAMLLGMTRDAIGYLATRGGNSNGSVVFESTQQQGNDMATRVLDSTINIPPTLTQSQGAEFTIIVARDLDFSTVYALQPEALR</sequence>
<evidence type="ECO:0000256" key="7">
    <source>
        <dbReference type="SAM" id="MobiDB-lite"/>
    </source>
</evidence>
<dbReference type="Pfam" id="PF03743">
    <property type="entry name" value="TrbI"/>
    <property type="match status" value="1"/>
</dbReference>
<comment type="similarity">
    <text evidence="2">Belongs to the TrbI/VirB10 family.</text>
</comment>
<accession>A0A1H4CHX6</accession>
<evidence type="ECO:0000313" key="10">
    <source>
        <dbReference type="Proteomes" id="UP000198638"/>
    </source>
</evidence>
<keyword evidence="4 8" id="KW-0812">Transmembrane</keyword>
<dbReference type="STRING" id="83784.SAMN05192564_102316"/>
<dbReference type="GO" id="GO:0005886">
    <property type="term" value="C:plasma membrane"/>
    <property type="evidence" value="ECO:0007669"/>
    <property type="project" value="UniProtKB-SubCell"/>
</dbReference>
<comment type="subcellular location">
    <subcellularLocation>
        <location evidence="1">Cell membrane</location>
        <topology evidence="1">Single-pass membrane protein</topology>
    </subcellularLocation>
</comment>
<keyword evidence="3" id="KW-1003">Cell membrane</keyword>
<dbReference type="Proteomes" id="UP000198638">
    <property type="component" value="Unassembled WGS sequence"/>
</dbReference>
<dbReference type="RefSeq" id="WP_090531836.1">
    <property type="nucleotide sequence ID" value="NZ_FNRQ01000002.1"/>
</dbReference>
<dbReference type="Gene3D" id="2.40.128.260">
    <property type="entry name" value="Type IV secretion system, VirB10/TraB/TrbI"/>
    <property type="match status" value="2"/>
</dbReference>
<dbReference type="EMBL" id="FNRQ01000002">
    <property type="protein sequence ID" value="SEA59930.1"/>
    <property type="molecule type" value="Genomic_DNA"/>
</dbReference>
<evidence type="ECO:0000256" key="1">
    <source>
        <dbReference type="ARBA" id="ARBA00004162"/>
    </source>
</evidence>
<protein>
    <submittedName>
        <fullName evidence="9">Type IV secretion system protein VirB10</fullName>
    </submittedName>
</protein>
<dbReference type="CDD" id="cd16429">
    <property type="entry name" value="VirB10"/>
    <property type="match status" value="1"/>
</dbReference>
<gene>
    <name evidence="9" type="ORF">SAMN05192564_102316</name>
</gene>
<dbReference type="InterPro" id="IPR042217">
    <property type="entry name" value="T4SS_VirB10/TrbI"/>
</dbReference>
<feature type="region of interest" description="Disordered" evidence="7">
    <location>
        <begin position="1"/>
        <end position="47"/>
    </location>
</feature>
<evidence type="ECO:0000256" key="4">
    <source>
        <dbReference type="ARBA" id="ARBA00022692"/>
    </source>
</evidence>
<evidence type="ECO:0000256" key="3">
    <source>
        <dbReference type="ARBA" id="ARBA00022475"/>
    </source>
</evidence>
<dbReference type="NCBIfam" id="NF038091">
    <property type="entry name" value="T4SS_VirB10"/>
    <property type="match status" value="1"/>
</dbReference>
<name>A0A1H4CHX6_9BURK</name>
<keyword evidence="6 8" id="KW-0472">Membrane</keyword>
<feature type="compositionally biased region" description="Basic and acidic residues" evidence="7">
    <location>
        <begin position="30"/>
        <end position="41"/>
    </location>
</feature>
<evidence type="ECO:0000256" key="6">
    <source>
        <dbReference type="ARBA" id="ARBA00023136"/>
    </source>
</evidence>
<evidence type="ECO:0000256" key="2">
    <source>
        <dbReference type="ARBA" id="ARBA00010265"/>
    </source>
</evidence>
<dbReference type="InterPro" id="IPR047695">
    <property type="entry name" value="T4SS_VirB10/PtlG"/>
</dbReference>
<feature type="region of interest" description="Disordered" evidence="7">
    <location>
        <begin position="158"/>
        <end position="210"/>
    </location>
</feature>
<dbReference type="InterPro" id="IPR005498">
    <property type="entry name" value="T4SS_VirB10/TraB/TrbI"/>
</dbReference>
<keyword evidence="5 8" id="KW-1133">Transmembrane helix</keyword>
<evidence type="ECO:0000256" key="5">
    <source>
        <dbReference type="ARBA" id="ARBA00022989"/>
    </source>
</evidence>
<proteinExistence type="inferred from homology"/>
<keyword evidence="10" id="KW-1185">Reference proteome</keyword>
<dbReference type="AlphaFoldDB" id="A0A1H4CHX6"/>